<dbReference type="KEGG" id="ptan:CRYO30217_01759"/>
<dbReference type="AlphaFoldDB" id="A0A916JMK5"/>
<name>A0A916JMK5_9FLAO</name>
<accession>A0A916JMK5</accession>
<keyword evidence="1" id="KW-0812">Transmembrane</keyword>
<evidence type="ECO:0000313" key="3">
    <source>
        <dbReference type="Proteomes" id="UP000683507"/>
    </source>
</evidence>
<dbReference type="RefSeq" id="WP_258541946.1">
    <property type="nucleotide sequence ID" value="NZ_OU015584.1"/>
</dbReference>
<evidence type="ECO:0000256" key="1">
    <source>
        <dbReference type="SAM" id="Phobius"/>
    </source>
</evidence>
<evidence type="ECO:0000313" key="2">
    <source>
        <dbReference type="EMBL" id="CAG5081908.1"/>
    </source>
</evidence>
<gene>
    <name evidence="2" type="ORF">CRYO30217_01759</name>
</gene>
<reference evidence="2" key="1">
    <citation type="submission" date="2021-04" db="EMBL/GenBank/DDBJ databases">
        <authorList>
            <person name="Rodrigo-Torres L."/>
            <person name="Arahal R. D."/>
            <person name="Lucena T."/>
        </authorList>
    </citation>
    <scope>NUCLEOTIDE SEQUENCE</scope>
    <source>
        <strain evidence="2">AS29M-1</strain>
    </source>
</reference>
<sequence length="148" mass="16737">MIEGAIIGVIVAIVLMIIKKNREKKALAKVKGENVLDEPDFAAFFHCASEETFNKKGVKFFDSNGVLTLNGTKLNYQPEQSDKPGIEVDIQEANLKVAPIKRKMKWVEIEVDGDKYYLTTFKQGAFSIDNSEMNDFLELLVENRSDFN</sequence>
<keyword evidence="3" id="KW-1185">Reference proteome</keyword>
<organism evidence="2 3">
    <name type="scientific">Parvicella tangerina</name>
    <dbReference type="NCBI Taxonomy" id="2829795"/>
    <lineage>
        <taxon>Bacteria</taxon>
        <taxon>Pseudomonadati</taxon>
        <taxon>Bacteroidota</taxon>
        <taxon>Flavobacteriia</taxon>
        <taxon>Flavobacteriales</taxon>
        <taxon>Parvicellaceae</taxon>
        <taxon>Parvicella</taxon>
    </lineage>
</organism>
<keyword evidence="1" id="KW-0472">Membrane</keyword>
<keyword evidence="1" id="KW-1133">Transmembrane helix</keyword>
<proteinExistence type="predicted"/>
<feature type="transmembrane region" description="Helical" evidence="1">
    <location>
        <begin position="6"/>
        <end position="22"/>
    </location>
</feature>
<dbReference type="Proteomes" id="UP000683507">
    <property type="component" value="Chromosome"/>
</dbReference>
<protein>
    <submittedName>
        <fullName evidence="2">Uncharacterized protein</fullName>
    </submittedName>
</protein>
<dbReference type="EMBL" id="OU015584">
    <property type="protein sequence ID" value="CAG5081908.1"/>
    <property type="molecule type" value="Genomic_DNA"/>
</dbReference>